<keyword evidence="3" id="KW-1185">Reference proteome</keyword>
<evidence type="ECO:0000313" key="3">
    <source>
        <dbReference type="Proteomes" id="UP000644010"/>
    </source>
</evidence>
<dbReference type="PANTHER" id="PTHR47099:SF1">
    <property type="entry name" value="METHYLCOBAMIDE:COM METHYLTRANSFERASE MTBA"/>
    <property type="match status" value="1"/>
</dbReference>
<comment type="caution">
    <text evidence="2">The sequence shown here is derived from an EMBL/GenBank/DDBJ whole genome shotgun (WGS) entry which is preliminary data.</text>
</comment>
<accession>A0ABR7E676</accession>
<organism evidence="2 3">
    <name type="scientific">Parabacteroides segnis</name>
    <dbReference type="NCBI Taxonomy" id="2763058"/>
    <lineage>
        <taxon>Bacteria</taxon>
        <taxon>Pseudomonadati</taxon>
        <taxon>Bacteroidota</taxon>
        <taxon>Bacteroidia</taxon>
        <taxon>Bacteroidales</taxon>
        <taxon>Tannerellaceae</taxon>
        <taxon>Parabacteroides</taxon>
    </lineage>
</organism>
<feature type="domain" description="Uroporphyrinogen decarboxylase (URO-D)" evidence="1">
    <location>
        <begin position="172"/>
        <end position="416"/>
    </location>
</feature>
<dbReference type="Gene3D" id="3.20.20.210">
    <property type="match status" value="1"/>
</dbReference>
<dbReference type="GO" id="GO:0032259">
    <property type="term" value="P:methylation"/>
    <property type="evidence" value="ECO:0007669"/>
    <property type="project" value="UniProtKB-KW"/>
</dbReference>
<keyword evidence="2" id="KW-0808">Transferase</keyword>
<keyword evidence="2" id="KW-0489">Methyltransferase</keyword>
<dbReference type="Proteomes" id="UP000644010">
    <property type="component" value="Unassembled WGS sequence"/>
</dbReference>
<dbReference type="Pfam" id="PF01208">
    <property type="entry name" value="URO-D"/>
    <property type="match status" value="1"/>
</dbReference>
<gene>
    <name evidence="2" type="ORF">H8S77_17100</name>
</gene>
<dbReference type="GO" id="GO:0008168">
    <property type="term" value="F:methyltransferase activity"/>
    <property type="evidence" value="ECO:0007669"/>
    <property type="project" value="UniProtKB-KW"/>
</dbReference>
<evidence type="ECO:0000259" key="1">
    <source>
        <dbReference type="Pfam" id="PF01208"/>
    </source>
</evidence>
<dbReference type="PANTHER" id="PTHR47099">
    <property type="entry name" value="METHYLCOBAMIDE:COM METHYLTRANSFERASE MTBA"/>
    <property type="match status" value="1"/>
</dbReference>
<name>A0ABR7E676_9BACT</name>
<dbReference type="EMBL" id="JACOOI010000020">
    <property type="protein sequence ID" value="MBC5644599.1"/>
    <property type="molecule type" value="Genomic_DNA"/>
</dbReference>
<dbReference type="InterPro" id="IPR000257">
    <property type="entry name" value="Uroporphyrinogen_deCOase"/>
</dbReference>
<reference evidence="2 3" key="1">
    <citation type="submission" date="2020-08" db="EMBL/GenBank/DDBJ databases">
        <title>Genome public.</title>
        <authorList>
            <person name="Liu C."/>
            <person name="Sun Q."/>
        </authorList>
    </citation>
    <scope>NUCLEOTIDE SEQUENCE [LARGE SCALE GENOMIC DNA]</scope>
    <source>
        <strain evidence="2 3">BX2</strain>
    </source>
</reference>
<dbReference type="InterPro" id="IPR038071">
    <property type="entry name" value="UROD/MetE-like_sf"/>
</dbReference>
<sequence>MNMTSKQRVQNALNHSTPDRIPVDFGATSVTGIHCKVVEALRQHYGLDPHPVRVIEPFQMLGEIEEDLQEIMGIDCVPVFGRKDMFDIDETQLHEQVTPWGQKVMIASGIDLTTDKEGDVYIYAGGDRSYPPSAIMPSGCYFINATERQEYVDDEAITPEDNLEEFGPVSDEDLQYYKKTVEQAAATGKAVVASFGGTALGDIAFVPGMGLKNPKGIRNVAEWYMSTAMRRDYVQTVFEKQTDIAIANYQRLWDTVGEKVDVVFTCGTDFGTQDSQFCSLDTFRELWLPHYKRMNDWIHQHTTWKVFKHTCGAILPILPGLVEAGFDIINPVQINAKDMDPVVLKKEYGSQVTFWGGGIDTQRILPNATPEEVRSHVLQECEILGKDGGFIFNAVHNIQANAPVGNVVAMIETLRELRNQ</sequence>
<evidence type="ECO:0000313" key="2">
    <source>
        <dbReference type="EMBL" id="MBC5644599.1"/>
    </source>
</evidence>
<dbReference type="InterPro" id="IPR052024">
    <property type="entry name" value="Methanogen_methyltrans"/>
</dbReference>
<proteinExistence type="predicted"/>
<dbReference type="SUPFAM" id="SSF51726">
    <property type="entry name" value="UROD/MetE-like"/>
    <property type="match status" value="1"/>
</dbReference>
<protein>
    <submittedName>
        <fullName evidence="2">Methyltransferase</fullName>
    </submittedName>
</protein>